<protein>
    <recommendedName>
        <fullName evidence="11">Probable nicotinate-nucleotide adenylyltransferase</fullName>
        <ecNumber evidence="11">2.7.7.18</ecNumber>
    </recommendedName>
    <alternativeName>
        <fullName evidence="11">Deamido-NAD(+) diphosphorylase</fullName>
    </alternativeName>
    <alternativeName>
        <fullName evidence="11">Deamido-NAD(+) pyrophosphorylase</fullName>
    </alternativeName>
    <alternativeName>
        <fullName evidence="11">Nicotinate mononucleotide adenylyltransferase</fullName>
        <shortName evidence="11">NaMN adenylyltransferase</shortName>
    </alternativeName>
</protein>
<dbReference type="UniPathway" id="UPA00253">
    <property type="reaction ID" value="UER00332"/>
</dbReference>
<dbReference type="RefSeq" id="WP_110264001.1">
    <property type="nucleotide sequence ID" value="NZ_CAKZQT010000038.1"/>
</dbReference>
<keyword evidence="7 11" id="KW-0547">Nucleotide-binding</keyword>
<evidence type="ECO:0000313" key="13">
    <source>
        <dbReference type="EMBL" id="PXV70328.1"/>
    </source>
</evidence>
<evidence type="ECO:0000256" key="10">
    <source>
        <dbReference type="ARBA" id="ARBA00048721"/>
    </source>
</evidence>
<dbReference type="InterPro" id="IPR005248">
    <property type="entry name" value="NadD/NMNAT"/>
</dbReference>
<evidence type="ECO:0000256" key="5">
    <source>
        <dbReference type="ARBA" id="ARBA00022679"/>
    </source>
</evidence>
<comment type="pathway">
    <text evidence="2 11">Cofactor biosynthesis; NAD(+) biosynthesis; deamido-NAD(+) from nicotinate D-ribonucleotide: step 1/1.</text>
</comment>
<sequence>MPRAIGVFGGAFAPFHNGHLRLAIEARDALGLQQVRLIPTAHPPHRPDSRVSAARRLEWLRLAVRRERGLVPDDRELLRDGPSFTIETLIELREQFPQAALVLLMGADAFRHLHTWRRWEELLEYGHIAVFSRPGAAPEASVETRSVLSRRRAPDIEALLASTAGRWLAFEPPMLDISSTRIRRLLRQGRSVRGLVPDAILNAMTPADRSALTQDDDATTH</sequence>
<feature type="domain" description="Cytidyltransferase-like" evidence="12">
    <location>
        <begin position="7"/>
        <end position="184"/>
    </location>
</feature>
<name>A0A318EIB6_9GAMM</name>
<evidence type="ECO:0000256" key="6">
    <source>
        <dbReference type="ARBA" id="ARBA00022695"/>
    </source>
</evidence>
<dbReference type="GO" id="GO:0005524">
    <property type="term" value="F:ATP binding"/>
    <property type="evidence" value="ECO:0007669"/>
    <property type="project" value="UniProtKB-KW"/>
</dbReference>
<dbReference type="GO" id="GO:0009435">
    <property type="term" value="P:NAD+ biosynthetic process"/>
    <property type="evidence" value="ECO:0007669"/>
    <property type="project" value="UniProtKB-UniRule"/>
</dbReference>
<evidence type="ECO:0000256" key="1">
    <source>
        <dbReference type="ARBA" id="ARBA00002324"/>
    </source>
</evidence>
<proteinExistence type="inferred from homology"/>
<dbReference type="PANTHER" id="PTHR39321">
    <property type="entry name" value="NICOTINATE-NUCLEOTIDE ADENYLYLTRANSFERASE-RELATED"/>
    <property type="match status" value="1"/>
</dbReference>
<dbReference type="GO" id="GO:0004515">
    <property type="term" value="F:nicotinate-nucleotide adenylyltransferase activity"/>
    <property type="evidence" value="ECO:0007669"/>
    <property type="project" value="UniProtKB-UniRule"/>
</dbReference>
<keyword evidence="9 11" id="KW-0520">NAD</keyword>
<evidence type="ECO:0000256" key="3">
    <source>
        <dbReference type="ARBA" id="ARBA00009014"/>
    </source>
</evidence>
<evidence type="ECO:0000259" key="12">
    <source>
        <dbReference type="Pfam" id="PF01467"/>
    </source>
</evidence>
<evidence type="ECO:0000256" key="8">
    <source>
        <dbReference type="ARBA" id="ARBA00022840"/>
    </source>
</evidence>
<evidence type="ECO:0000256" key="2">
    <source>
        <dbReference type="ARBA" id="ARBA00005019"/>
    </source>
</evidence>
<evidence type="ECO:0000256" key="11">
    <source>
        <dbReference type="HAMAP-Rule" id="MF_00244"/>
    </source>
</evidence>
<keyword evidence="8 11" id="KW-0067">ATP-binding</keyword>
<reference evidence="13 14" key="1">
    <citation type="submission" date="2018-04" db="EMBL/GenBank/DDBJ databases">
        <title>Genomic Encyclopedia of Type Strains, Phase IV (KMG-IV): sequencing the most valuable type-strain genomes for metagenomic binning, comparative biology and taxonomic classification.</title>
        <authorList>
            <person name="Goeker M."/>
        </authorList>
    </citation>
    <scope>NUCLEOTIDE SEQUENCE [LARGE SCALE GENOMIC DNA]</scope>
    <source>
        <strain evidence="13 14">DSM 104150</strain>
    </source>
</reference>
<keyword evidence="14" id="KW-1185">Reference proteome</keyword>
<dbReference type="EC" id="2.7.7.18" evidence="11"/>
<gene>
    <name evidence="11" type="primary">nadD</name>
    <name evidence="13" type="ORF">C8D93_102180</name>
</gene>
<dbReference type="NCBIfam" id="TIGR00482">
    <property type="entry name" value="nicotinate (nicotinamide) nucleotide adenylyltransferase"/>
    <property type="match status" value="1"/>
</dbReference>
<dbReference type="NCBIfam" id="NF000839">
    <property type="entry name" value="PRK00071.1-1"/>
    <property type="match status" value="1"/>
</dbReference>
<evidence type="ECO:0000256" key="7">
    <source>
        <dbReference type="ARBA" id="ARBA00022741"/>
    </source>
</evidence>
<dbReference type="InterPro" id="IPR004821">
    <property type="entry name" value="Cyt_trans-like"/>
</dbReference>
<dbReference type="EMBL" id="QICN01000002">
    <property type="protein sequence ID" value="PXV70328.1"/>
    <property type="molecule type" value="Genomic_DNA"/>
</dbReference>
<comment type="catalytic activity">
    <reaction evidence="10 11">
        <text>nicotinate beta-D-ribonucleotide + ATP + H(+) = deamido-NAD(+) + diphosphate</text>
        <dbReference type="Rhea" id="RHEA:22860"/>
        <dbReference type="ChEBI" id="CHEBI:15378"/>
        <dbReference type="ChEBI" id="CHEBI:30616"/>
        <dbReference type="ChEBI" id="CHEBI:33019"/>
        <dbReference type="ChEBI" id="CHEBI:57502"/>
        <dbReference type="ChEBI" id="CHEBI:58437"/>
        <dbReference type="EC" id="2.7.7.18"/>
    </reaction>
</comment>
<evidence type="ECO:0000256" key="4">
    <source>
        <dbReference type="ARBA" id="ARBA00022642"/>
    </source>
</evidence>
<evidence type="ECO:0000256" key="9">
    <source>
        <dbReference type="ARBA" id="ARBA00023027"/>
    </source>
</evidence>
<dbReference type="Proteomes" id="UP000248330">
    <property type="component" value="Unassembled WGS sequence"/>
</dbReference>
<dbReference type="HAMAP" id="MF_00244">
    <property type="entry name" value="NaMN_adenylyltr"/>
    <property type="match status" value="1"/>
</dbReference>
<dbReference type="AlphaFoldDB" id="A0A318EIB6"/>
<dbReference type="OrthoDB" id="5295945at2"/>
<keyword evidence="4 11" id="KW-0662">Pyridine nucleotide biosynthesis</keyword>
<dbReference type="CDD" id="cd02165">
    <property type="entry name" value="NMNAT"/>
    <property type="match status" value="1"/>
</dbReference>
<comment type="caution">
    <text evidence="13">The sequence shown here is derived from an EMBL/GenBank/DDBJ whole genome shotgun (WGS) entry which is preliminary data.</text>
</comment>
<comment type="function">
    <text evidence="1 11">Catalyzes the reversible adenylation of nicotinate mononucleotide (NaMN) to nicotinic acid adenine dinucleotide (NaAD).</text>
</comment>
<organism evidence="13 14">
    <name type="scientific">Sinimarinibacterium flocculans</name>
    <dbReference type="NCBI Taxonomy" id="985250"/>
    <lineage>
        <taxon>Bacteria</taxon>
        <taxon>Pseudomonadati</taxon>
        <taxon>Pseudomonadota</taxon>
        <taxon>Gammaproteobacteria</taxon>
        <taxon>Nevskiales</taxon>
        <taxon>Nevskiaceae</taxon>
        <taxon>Sinimarinibacterium</taxon>
    </lineage>
</organism>
<keyword evidence="5 11" id="KW-0808">Transferase</keyword>
<dbReference type="InterPro" id="IPR014729">
    <property type="entry name" value="Rossmann-like_a/b/a_fold"/>
</dbReference>
<dbReference type="Gene3D" id="3.40.50.620">
    <property type="entry name" value="HUPs"/>
    <property type="match status" value="1"/>
</dbReference>
<keyword evidence="6 11" id="KW-0548">Nucleotidyltransferase</keyword>
<dbReference type="PANTHER" id="PTHR39321:SF3">
    <property type="entry name" value="PHOSPHOPANTETHEINE ADENYLYLTRANSFERASE"/>
    <property type="match status" value="1"/>
</dbReference>
<dbReference type="Pfam" id="PF01467">
    <property type="entry name" value="CTP_transf_like"/>
    <property type="match status" value="1"/>
</dbReference>
<evidence type="ECO:0000313" key="14">
    <source>
        <dbReference type="Proteomes" id="UP000248330"/>
    </source>
</evidence>
<dbReference type="SUPFAM" id="SSF52374">
    <property type="entry name" value="Nucleotidylyl transferase"/>
    <property type="match status" value="1"/>
</dbReference>
<comment type="similarity">
    <text evidence="3 11">Belongs to the NadD family.</text>
</comment>
<accession>A0A318EIB6</accession>